<evidence type="ECO:0000313" key="4">
    <source>
        <dbReference type="EMBL" id="CDI77679.1"/>
    </source>
</evidence>
<dbReference type="GeneID" id="25270693"/>
<dbReference type="PRINTS" id="PR00081">
    <property type="entry name" value="GDHRDH"/>
</dbReference>
<dbReference type="OMA" id="EWWRKET"/>
<dbReference type="VEuPathDB" id="ToxoDB:EAH_00026230"/>
<dbReference type="PANTHER" id="PTHR43963:SF6">
    <property type="entry name" value="CHAIN DEHYDROGENASE FAMILY PROTEIN, PUTATIVE (AFU_ORTHOLOGUE AFUA_3G15350)-RELATED"/>
    <property type="match status" value="1"/>
</dbReference>
<proteinExistence type="inferred from homology"/>
<accession>U6GGG8</accession>
<protein>
    <submittedName>
        <fullName evidence="4">MGC131152 protein, related</fullName>
    </submittedName>
</protein>
<dbReference type="InterPro" id="IPR036291">
    <property type="entry name" value="NAD(P)-bd_dom_sf"/>
</dbReference>
<gene>
    <name evidence="4" type="ORF">EAH_00026230</name>
</gene>
<evidence type="ECO:0000313" key="5">
    <source>
        <dbReference type="Proteomes" id="UP000018050"/>
    </source>
</evidence>
<dbReference type="PANTHER" id="PTHR43963">
    <property type="entry name" value="CARBONYL REDUCTASE 1-RELATED"/>
    <property type="match status" value="1"/>
</dbReference>
<keyword evidence="3" id="KW-0560">Oxidoreductase</keyword>
<comment type="similarity">
    <text evidence="1">Belongs to the short-chain dehydrogenases/reductases (SDR) family.</text>
</comment>
<dbReference type="OrthoDB" id="1274115at2759"/>
<dbReference type="EMBL" id="HG670723">
    <property type="protein sequence ID" value="CDI77679.1"/>
    <property type="molecule type" value="Genomic_DNA"/>
</dbReference>
<evidence type="ECO:0000256" key="1">
    <source>
        <dbReference type="ARBA" id="ARBA00006484"/>
    </source>
</evidence>
<reference evidence="4" key="1">
    <citation type="submission" date="2013-10" db="EMBL/GenBank/DDBJ databases">
        <title>Genomic analysis of the causative agents of coccidiosis in chickens.</title>
        <authorList>
            <person name="Reid A.J."/>
            <person name="Blake D."/>
            <person name="Billington K."/>
            <person name="Browne H."/>
            <person name="Dunn M."/>
            <person name="Hung S."/>
            <person name="Kawahara F."/>
            <person name="Miranda-Saavedra D."/>
            <person name="Mourier T."/>
            <person name="Nagra H."/>
            <person name="Otto T.D."/>
            <person name="Rawlings N."/>
            <person name="Sanchez A."/>
            <person name="Sanders M."/>
            <person name="Subramaniam C."/>
            <person name="Tay Y."/>
            <person name="Dear P."/>
            <person name="Doerig C."/>
            <person name="Gruber A."/>
            <person name="Parkinson J."/>
            <person name="Shirley M."/>
            <person name="Wan K.L."/>
            <person name="Berriman M."/>
            <person name="Tomley F."/>
            <person name="Pain A."/>
        </authorList>
    </citation>
    <scope>NUCLEOTIDE SEQUENCE</scope>
    <source>
        <strain evidence="4">Houghton</strain>
    </source>
</reference>
<sequence length="369" mass="40368">MAFLISAKWAWVALKFILQQREELKKIRRKGLVVVLMGCTSGLGMEIVQAVCDRLSTIKSHGPHTLITTTKDEENGVLTLGRLRHPTVRVGYHQLDASCNESVRTFLQNLKEQFESVDILINNAGSQKRLIPGILPSTFELGCKDTAYYLMKEDYYETKLATLALMPLMAPGGRVVIVASSLAELAIRWMNEEAFTKLFSAASTEKDLDSVANSFFEELGDEGARGRRVYDALAYPFAQAARIALAQCIGNKLKMSSSDPKSCVTVCSFSPGWCRTLPGRNRAPFSAAEGAAEAVFAAFDANPEEVQGSFIVGRKPGKFGDEIASAHVDNALPKFISAENNHMILKHLPRCPAAIQDSPHAAEAVNIVM</sequence>
<name>U6GGG8_EIMAC</name>
<keyword evidence="2" id="KW-0521">NADP</keyword>
<evidence type="ECO:0000256" key="2">
    <source>
        <dbReference type="ARBA" id="ARBA00022857"/>
    </source>
</evidence>
<dbReference type="InterPro" id="IPR002347">
    <property type="entry name" value="SDR_fam"/>
</dbReference>
<reference evidence="4" key="2">
    <citation type="submission" date="2013-10" db="EMBL/GenBank/DDBJ databases">
        <authorList>
            <person name="Aslett M."/>
        </authorList>
    </citation>
    <scope>NUCLEOTIDE SEQUENCE</scope>
    <source>
        <strain evidence="4">Houghton</strain>
    </source>
</reference>
<evidence type="ECO:0000256" key="3">
    <source>
        <dbReference type="ARBA" id="ARBA00023002"/>
    </source>
</evidence>
<keyword evidence="5" id="KW-1185">Reference proteome</keyword>
<dbReference type="Proteomes" id="UP000018050">
    <property type="component" value="Unassembled WGS sequence"/>
</dbReference>
<dbReference type="RefSeq" id="XP_013252006.1">
    <property type="nucleotide sequence ID" value="XM_013396552.1"/>
</dbReference>
<organism evidence="4 5">
    <name type="scientific">Eimeria acervulina</name>
    <name type="common">Coccidian parasite</name>
    <dbReference type="NCBI Taxonomy" id="5801"/>
    <lineage>
        <taxon>Eukaryota</taxon>
        <taxon>Sar</taxon>
        <taxon>Alveolata</taxon>
        <taxon>Apicomplexa</taxon>
        <taxon>Conoidasida</taxon>
        <taxon>Coccidia</taxon>
        <taxon>Eucoccidiorida</taxon>
        <taxon>Eimeriorina</taxon>
        <taxon>Eimeriidae</taxon>
        <taxon>Eimeria</taxon>
    </lineage>
</organism>
<dbReference type="Pfam" id="PF00106">
    <property type="entry name" value="adh_short"/>
    <property type="match status" value="1"/>
</dbReference>
<dbReference type="SUPFAM" id="SSF51735">
    <property type="entry name" value="NAD(P)-binding Rossmann-fold domains"/>
    <property type="match status" value="1"/>
</dbReference>
<dbReference type="GO" id="GO:0016491">
    <property type="term" value="F:oxidoreductase activity"/>
    <property type="evidence" value="ECO:0007669"/>
    <property type="project" value="UniProtKB-KW"/>
</dbReference>
<dbReference type="AlphaFoldDB" id="U6GGG8"/>
<dbReference type="Gene3D" id="3.40.50.720">
    <property type="entry name" value="NAD(P)-binding Rossmann-like Domain"/>
    <property type="match status" value="1"/>
</dbReference>